<accession>A0A2M9D0E8</accession>
<proteinExistence type="predicted"/>
<evidence type="ECO:0000313" key="1">
    <source>
        <dbReference type="EMBL" id="PJJ77629.1"/>
    </source>
</evidence>
<dbReference type="AlphaFoldDB" id="A0A2M9D0E8"/>
<reference evidence="1 2" key="1">
    <citation type="submission" date="2017-11" db="EMBL/GenBank/DDBJ databases">
        <title>Genomic Encyclopedia of Archaeal and Bacterial Type Strains, Phase II (KMG-II): From Individual Species to Whole Genera.</title>
        <authorList>
            <person name="Goeker M."/>
        </authorList>
    </citation>
    <scope>NUCLEOTIDE SEQUENCE [LARGE SCALE GENOMIC DNA]</scope>
    <source>
        <strain evidence="1 2">DSM 25478</strain>
    </source>
</reference>
<dbReference type="Proteomes" id="UP000231693">
    <property type="component" value="Unassembled WGS sequence"/>
</dbReference>
<name>A0A2M9D0E8_9CELL</name>
<comment type="caution">
    <text evidence="1">The sequence shown here is derived from an EMBL/GenBank/DDBJ whole genome shotgun (WGS) entry which is preliminary data.</text>
</comment>
<dbReference type="RefSeq" id="WP_100421977.1">
    <property type="nucleotide sequence ID" value="NZ_BOOX01000003.1"/>
</dbReference>
<organism evidence="1 2">
    <name type="scientific">Sediminihabitans luteus</name>
    <dbReference type="NCBI Taxonomy" id="1138585"/>
    <lineage>
        <taxon>Bacteria</taxon>
        <taxon>Bacillati</taxon>
        <taxon>Actinomycetota</taxon>
        <taxon>Actinomycetes</taxon>
        <taxon>Micrococcales</taxon>
        <taxon>Cellulomonadaceae</taxon>
        <taxon>Sediminihabitans</taxon>
    </lineage>
</organism>
<dbReference type="EMBL" id="PGFE01000001">
    <property type="protein sequence ID" value="PJJ77629.1"/>
    <property type="molecule type" value="Genomic_DNA"/>
</dbReference>
<protein>
    <submittedName>
        <fullName evidence="1">Uncharacterized protein</fullName>
    </submittedName>
</protein>
<evidence type="ECO:0000313" key="2">
    <source>
        <dbReference type="Proteomes" id="UP000231693"/>
    </source>
</evidence>
<keyword evidence="2" id="KW-1185">Reference proteome</keyword>
<gene>
    <name evidence="1" type="ORF">CLV28_0854</name>
</gene>
<sequence length="220" mass="23160">MSHVLPSATPDLPQFTYAVRLPDGRTESVVGPAGLASCAIATGPADPARASLALRRYAATHEGVALRLEQAASRREFVVTPAQAGHGSTLQLVGSGVGCSTCPEGPFDVMYPPSDLETAVGTDDDAADHLGDELCERALAQAVVERAAAHEHRERAARLLADPSVRGRWEVDSWLREGIFTRRQVVLTGERGLLHGRTAVLLPVAQTPCGQAVHAASTSS</sequence>